<gene>
    <name evidence="1" type="ORF">LTR69_011451</name>
</gene>
<protein>
    <recommendedName>
        <fullName evidence="3">NmrA-like domain-containing protein</fullName>
    </recommendedName>
</protein>
<dbReference type="InterPro" id="IPR029058">
    <property type="entry name" value="AB_hydrolase_fold"/>
</dbReference>
<dbReference type="Gene3D" id="3.40.50.1820">
    <property type="entry name" value="alpha/beta hydrolase"/>
    <property type="match status" value="1"/>
</dbReference>
<proteinExistence type="predicted"/>
<evidence type="ECO:0008006" key="3">
    <source>
        <dbReference type="Google" id="ProtNLM"/>
    </source>
</evidence>
<evidence type="ECO:0000313" key="1">
    <source>
        <dbReference type="EMBL" id="KAK5048118.1"/>
    </source>
</evidence>
<reference evidence="1 2" key="1">
    <citation type="submission" date="2023-08" db="EMBL/GenBank/DDBJ databases">
        <title>Black Yeasts Isolated from many extreme environments.</title>
        <authorList>
            <person name="Coleine C."/>
            <person name="Stajich J.E."/>
            <person name="Selbmann L."/>
        </authorList>
    </citation>
    <scope>NUCLEOTIDE SEQUENCE [LARGE SCALE GENOMIC DNA]</scope>
    <source>
        <strain evidence="1 2">CCFEE 6328</strain>
    </source>
</reference>
<sequence>MTSNIYKDCIDVKTVHKWSREFLGTTPEDNYNVPLKADPEWWSSLKVNDVCIVAGRNEVFLDDIVKFAKKMKVGTMLKFSSLSQAQIQSHIYCCIQVGREDVEFSISDGETHDSPVSDTILGFLEGAMIKTFCQWLMEHE</sequence>
<dbReference type="EMBL" id="JAVRRF010000069">
    <property type="protein sequence ID" value="KAK5048118.1"/>
    <property type="molecule type" value="Genomic_DNA"/>
</dbReference>
<accession>A0ABR0IU51</accession>
<comment type="caution">
    <text evidence="1">The sequence shown here is derived from an EMBL/GenBank/DDBJ whole genome shotgun (WGS) entry which is preliminary data.</text>
</comment>
<name>A0ABR0IU51_9EURO</name>
<organism evidence="1 2">
    <name type="scientific">Exophiala sideris</name>
    <dbReference type="NCBI Taxonomy" id="1016849"/>
    <lineage>
        <taxon>Eukaryota</taxon>
        <taxon>Fungi</taxon>
        <taxon>Dikarya</taxon>
        <taxon>Ascomycota</taxon>
        <taxon>Pezizomycotina</taxon>
        <taxon>Eurotiomycetes</taxon>
        <taxon>Chaetothyriomycetidae</taxon>
        <taxon>Chaetothyriales</taxon>
        <taxon>Herpotrichiellaceae</taxon>
        <taxon>Exophiala</taxon>
    </lineage>
</organism>
<evidence type="ECO:0000313" key="2">
    <source>
        <dbReference type="Proteomes" id="UP001345691"/>
    </source>
</evidence>
<dbReference type="Proteomes" id="UP001345691">
    <property type="component" value="Unassembled WGS sequence"/>
</dbReference>
<keyword evidence="2" id="KW-1185">Reference proteome</keyword>